<feature type="transmembrane region" description="Helical" evidence="1">
    <location>
        <begin position="56"/>
        <end position="76"/>
    </location>
</feature>
<name>A0ABV7LG33_9HYPH</name>
<keyword evidence="1" id="KW-1133">Transmembrane helix</keyword>
<proteinExistence type="predicted"/>
<comment type="caution">
    <text evidence="2">The sequence shown here is derived from an EMBL/GenBank/DDBJ whole genome shotgun (WGS) entry which is preliminary data.</text>
</comment>
<accession>A0ABV7LG33</accession>
<evidence type="ECO:0000256" key="1">
    <source>
        <dbReference type="SAM" id="Phobius"/>
    </source>
</evidence>
<reference evidence="3" key="1">
    <citation type="journal article" date="2019" name="Int. J. Syst. Evol. Microbiol.">
        <title>The Global Catalogue of Microorganisms (GCM) 10K type strain sequencing project: providing services to taxonomists for standard genome sequencing and annotation.</title>
        <authorList>
            <consortium name="The Broad Institute Genomics Platform"/>
            <consortium name="The Broad Institute Genome Sequencing Center for Infectious Disease"/>
            <person name="Wu L."/>
            <person name="Ma J."/>
        </authorList>
    </citation>
    <scope>NUCLEOTIDE SEQUENCE [LARGE SCALE GENOMIC DNA]</scope>
    <source>
        <strain evidence="3">CCM 7941</strain>
    </source>
</reference>
<dbReference type="PANTHER" id="PTHR34989">
    <property type="entry name" value="PROTEIN HDED"/>
    <property type="match status" value="1"/>
</dbReference>
<organism evidence="2 3">
    <name type="scientific">Camelimonas abortus</name>
    <dbReference type="NCBI Taxonomy" id="1017184"/>
    <lineage>
        <taxon>Bacteria</taxon>
        <taxon>Pseudomonadati</taxon>
        <taxon>Pseudomonadota</taxon>
        <taxon>Alphaproteobacteria</taxon>
        <taxon>Hyphomicrobiales</taxon>
        <taxon>Chelatococcaceae</taxon>
        <taxon>Camelimonas</taxon>
    </lineage>
</organism>
<dbReference type="RefSeq" id="WP_376832423.1">
    <property type="nucleotide sequence ID" value="NZ_JBHLWR010000006.1"/>
</dbReference>
<sequence length="193" mass="20123">MTETQKPAGGAGVPDFDGLRRRLRDRWGWLLALGILLTVLGVIGFVMLPGLTLVTVWWFGALLMIGGGAQIVDAFSEKTWGSFALHLLIAVLYIIAGGVLVINPALGALSITLVIAAALVAVGVLRIIMGFQARPAPGWALAAVSGVLSIILGVMIFAEWPASGVWVLGLFVAIELVSQGVAFIALALAARKA</sequence>
<keyword evidence="3" id="KW-1185">Reference proteome</keyword>
<dbReference type="PANTHER" id="PTHR34989:SF1">
    <property type="entry name" value="PROTEIN HDED"/>
    <property type="match status" value="1"/>
</dbReference>
<feature type="transmembrane region" description="Helical" evidence="1">
    <location>
        <begin position="108"/>
        <end position="127"/>
    </location>
</feature>
<keyword evidence="1" id="KW-0472">Membrane</keyword>
<keyword evidence="1" id="KW-0812">Transmembrane</keyword>
<feature type="transmembrane region" description="Helical" evidence="1">
    <location>
        <begin position="83"/>
        <end position="102"/>
    </location>
</feature>
<feature type="transmembrane region" description="Helical" evidence="1">
    <location>
        <begin position="164"/>
        <end position="190"/>
    </location>
</feature>
<evidence type="ECO:0000313" key="2">
    <source>
        <dbReference type="EMBL" id="MFC3266489.1"/>
    </source>
</evidence>
<feature type="transmembrane region" description="Helical" evidence="1">
    <location>
        <begin position="139"/>
        <end position="158"/>
    </location>
</feature>
<dbReference type="Proteomes" id="UP001595536">
    <property type="component" value="Unassembled WGS sequence"/>
</dbReference>
<dbReference type="Pfam" id="PF03729">
    <property type="entry name" value="DUF308"/>
    <property type="match status" value="1"/>
</dbReference>
<evidence type="ECO:0000313" key="3">
    <source>
        <dbReference type="Proteomes" id="UP001595536"/>
    </source>
</evidence>
<dbReference type="InterPro" id="IPR052712">
    <property type="entry name" value="Acid_resist_chaperone_HdeD"/>
</dbReference>
<feature type="transmembrane region" description="Helical" evidence="1">
    <location>
        <begin position="29"/>
        <end position="50"/>
    </location>
</feature>
<gene>
    <name evidence="2" type="ORF">ACFOEX_09000</name>
</gene>
<protein>
    <submittedName>
        <fullName evidence="2">HdeD family acid-resistance protein</fullName>
    </submittedName>
</protein>
<dbReference type="InterPro" id="IPR005325">
    <property type="entry name" value="DUF308_memb"/>
</dbReference>
<dbReference type="EMBL" id="JBHRUV010000043">
    <property type="protein sequence ID" value="MFC3266489.1"/>
    <property type="molecule type" value="Genomic_DNA"/>
</dbReference>